<evidence type="ECO:0000256" key="3">
    <source>
        <dbReference type="ARBA" id="ARBA00038069"/>
    </source>
</evidence>
<comment type="function">
    <text evidence="4">Cytosolic inhibitor of vacuolar proteinase B (yscB), probably regulating protease B activity during limited proteolysis. PBI2 is a component of the LMA1 complex, which is involved in the facilitation of vesicle fusion such as homotypic vacuole and ER-derived COPII vesicle fusion with the Golgi.</text>
</comment>
<comment type="caution">
    <text evidence="7">The sequence shown here is derived from an EMBL/GenBank/DDBJ whole genome shotgun (WGS) entry which is preliminary data.</text>
</comment>
<evidence type="ECO:0000256" key="5">
    <source>
        <dbReference type="ARBA" id="ARBA00062658"/>
    </source>
</evidence>
<evidence type="ECO:0000256" key="1">
    <source>
        <dbReference type="ARBA" id="ARBA00022690"/>
    </source>
</evidence>
<keyword evidence="8" id="KW-1185">Reference proteome</keyword>
<dbReference type="PANTHER" id="PTHR28288">
    <property type="entry name" value="PROTEASE B INHIBITOR 2"/>
    <property type="match status" value="1"/>
</dbReference>
<evidence type="ECO:0000256" key="4">
    <source>
        <dbReference type="ARBA" id="ARBA00054668"/>
    </source>
</evidence>
<dbReference type="InterPro" id="IPR037045">
    <property type="entry name" value="S8pro/Inhibitor_I9_sf"/>
</dbReference>
<keyword evidence="1" id="KW-0646">Protease inhibitor</keyword>
<accession>A0AAV5QTR7</accession>
<protein>
    <submittedName>
        <fullName evidence="7">Pbi2 protein</fullName>
    </submittedName>
</protein>
<dbReference type="AlphaFoldDB" id="A0AAV5QTR7"/>
<gene>
    <name evidence="7" type="ORF">DASC09_048530</name>
</gene>
<organism evidence="7 8">
    <name type="scientific">Saccharomycopsis crataegensis</name>
    <dbReference type="NCBI Taxonomy" id="43959"/>
    <lineage>
        <taxon>Eukaryota</taxon>
        <taxon>Fungi</taxon>
        <taxon>Dikarya</taxon>
        <taxon>Ascomycota</taxon>
        <taxon>Saccharomycotina</taxon>
        <taxon>Saccharomycetes</taxon>
        <taxon>Saccharomycopsidaceae</taxon>
        <taxon>Saccharomycopsis</taxon>
    </lineage>
</organism>
<dbReference type="Gene3D" id="3.30.70.80">
    <property type="entry name" value="Peptidase S8 propeptide/proteinase inhibitor I9"/>
    <property type="match status" value="1"/>
</dbReference>
<evidence type="ECO:0000256" key="2">
    <source>
        <dbReference type="ARBA" id="ARBA00022900"/>
    </source>
</evidence>
<dbReference type="PANTHER" id="PTHR28288:SF2">
    <property type="entry name" value="PROTEASE B INHIBITOR 2"/>
    <property type="match status" value="1"/>
</dbReference>
<comment type="subunit">
    <text evidence="5">Part of the heterodimeric LMA1 complex together with the thioredoxin II/TRX2. LMA1 binds to the ATPase SEC18.</text>
</comment>
<dbReference type="FunFam" id="3.30.70.80:FF:000005">
    <property type="entry name" value="Proteinase inhibitor I2B"/>
    <property type="match status" value="1"/>
</dbReference>
<sequence>MSDTKSYIISLRDTIPDDKLATIKDEVKKMGGVITTEFELIKAFTVKLPSIHTAAISKFPDVIAVEEDSEVHIN</sequence>
<evidence type="ECO:0000313" key="8">
    <source>
        <dbReference type="Proteomes" id="UP001360560"/>
    </source>
</evidence>
<proteinExistence type="inferred from homology"/>
<dbReference type="RefSeq" id="XP_064854524.1">
    <property type="nucleotide sequence ID" value="XM_064998452.1"/>
</dbReference>
<dbReference type="Pfam" id="PF05922">
    <property type="entry name" value="Inhibitor_I9"/>
    <property type="match status" value="1"/>
</dbReference>
<dbReference type="GO" id="GO:0004867">
    <property type="term" value="F:serine-type endopeptidase inhibitor activity"/>
    <property type="evidence" value="ECO:0007669"/>
    <property type="project" value="UniProtKB-KW"/>
</dbReference>
<evidence type="ECO:0000259" key="6">
    <source>
        <dbReference type="Pfam" id="PF05922"/>
    </source>
</evidence>
<feature type="domain" description="Inhibitor I9" evidence="6">
    <location>
        <begin position="37"/>
        <end position="73"/>
    </location>
</feature>
<name>A0AAV5QTR7_9ASCO</name>
<dbReference type="GeneID" id="90075503"/>
<dbReference type="InterPro" id="IPR010259">
    <property type="entry name" value="S8pro/Inhibitor_I9"/>
</dbReference>
<dbReference type="GO" id="GO:0042144">
    <property type="term" value="P:vacuole fusion, non-autophagic"/>
    <property type="evidence" value="ECO:0007669"/>
    <property type="project" value="TreeGrafter"/>
</dbReference>
<dbReference type="SUPFAM" id="SSF54897">
    <property type="entry name" value="Protease propeptides/inhibitors"/>
    <property type="match status" value="1"/>
</dbReference>
<dbReference type="InterPro" id="IPR052471">
    <property type="entry name" value="PBI_I9"/>
</dbReference>
<keyword evidence="2" id="KW-0722">Serine protease inhibitor</keyword>
<reference evidence="7 8" key="1">
    <citation type="journal article" date="2023" name="Elife">
        <title>Identification of key yeast species and microbe-microbe interactions impacting larval growth of Drosophila in the wild.</title>
        <authorList>
            <person name="Mure A."/>
            <person name="Sugiura Y."/>
            <person name="Maeda R."/>
            <person name="Honda K."/>
            <person name="Sakurai N."/>
            <person name="Takahashi Y."/>
            <person name="Watada M."/>
            <person name="Katoh T."/>
            <person name="Gotoh A."/>
            <person name="Gotoh Y."/>
            <person name="Taniguchi I."/>
            <person name="Nakamura K."/>
            <person name="Hayashi T."/>
            <person name="Katayama T."/>
            <person name="Uemura T."/>
            <person name="Hattori Y."/>
        </authorList>
    </citation>
    <scope>NUCLEOTIDE SEQUENCE [LARGE SCALE GENOMIC DNA]</scope>
    <source>
        <strain evidence="7 8">SC-9</strain>
    </source>
</reference>
<evidence type="ECO:0000313" key="7">
    <source>
        <dbReference type="EMBL" id="GMM37528.1"/>
    </source>
</evidence>
<dbReference type="EMBL" id="BTFZ01000012">
    <property type="protein sequence ID" value="GMM37528.1"/>
    <property type="molecule type" value="Genomic_DNA"/>
</dbReference>
<comment type="similarity">
    <text evidence="3">Belongs to the protease inhibitor I9 family.</text>
</comment>
<dbReference type="Proteomes" id="UP001360560">
    <property type="component" value="Unassembled WGS sequence"/>
</dbReference>